<comment type="caution">
    <text evidence="1">The sequence shown here is derived from an EMBL/GenBank/DDBJ whole genome shotgun (WGS) entry which is preliminary data.</text>
</comment>
<organism evidence="1 2">
    <name type="scientific">Arctium lappa</name>
    <name type="common">Greater burdock</name>
    <name type="synonym">Lappa major</name>
    <dbReference type="NCBI Taxonomy" id="4217"/>
    <lineage>
        <taxon>Eukaryota</taxon>
        <taxon>Viridiplantae</taxon>
        <taxon>Streptophyta</taxon>
        <taxon>Embryophyta</taxon>
        <taxon>Tracheophyta</taxon>
        <taxon>Spermatophyta</taxon>
        <taxon>Magnoliopsida</taxon>
        <taxon>eudicotyledons</taxon>
        <taxon>Gunneridae</taxon>
        <taxon>Pentapetalae</taxon>
        <taxon>asterids</taxon>
        <taxon>campanulids</taxon>
        <taxon>Asterales</taxon>
        <taxon>Asteraceae</taxon>
        <taxon>Carduoideae</taxon>
        <taxon>Cardueae</taxon>
        <taxon>Arctiinae</taxon>
        <taxon>Arctium</taxon>
    </lineage>
</organism>
<gene>
    <name evidence="1" type="ORF">L6452_34444</name>
</gene>
<evidence type="ECO:0000313" key="2">
    <source>
        <dbReference type="Proteomes" id="UP001055879"/>
    </source>
</evidence>
<reference evidence="1 2" key="2">
    <citation type="journal article" date="2022" name="Mol. Ecol. Resour.">
        <title>The genomes of chicory, endive, great burdock and yacon provide insights into Asteraceae paleo-polyploidization history and plant inulin production.</title>
        <authorList>
            <person name="Fan W."/>
            <person name="Wang S."/>
            <person name="Wang H."/>
            <person name="Wang A."/>
            <person name="Jiang F."/>
            <person name="Liu H."/>
            <person name="Zhao H."/>
            <person name="Xu D."/>
            <person name="Zhang Y."/>
        </authorList>
    </citation>
    <scope>NUCLEOTIDE SEQUENCE [LARGE SCALE GENOMIC DNA]</scope>
    <source>
        <strain evidence="2">cv. Niubang</strain>
    </source>
</reference>
<accession>A0ACB8YHL0</accession>
<evidence type="ECO:0000313" key="1">
    <source>
        <dbReference type="EMBL" id="KAI3685207.1"/>
    </source>
</evidence>
<name>A0ACB8YHL0_ARCLA</name>
<keyword evidence="2" id="KW-1185">Reference proteome</keyword>
<proteinExistence type="predicted"/>
<reference evidence="2" key="1">
    <citation type="journal article" date="2022" name="Mol. Ecol. Resour.">
        <title>The genomes of chicory, endive, great burdock and yacon provide insights into Asteraceae palaeo-polyploidization history and plant inulin production.</title>
        <authorList>
            <person name="Fan W."/>
            <person name="Wang S."/>
            <person name="Wang H."/>
            <person name="Wang A."/>
            <person name="Jiang F."/>
            <person name="Liu H."/>
            <person name="Zhao H."/>
            <person name="Xu D."/>
            <person name="Zhang Y."/>
        </authorList>
    </citation>
    <scope>NUCLEOTIDE SEQUENCE [LARGE SCALE GENOMIC DNA]</scope>
    <source>
        <strain evidence="2">cv. Niubang</strain>
    </source>
</reference>
<dbReference type="Proteomes" id="UP001055879">
    <property type="component" value="Linkage Group LG12"/>
</dbReference>
<sequence length="108" mass="11993">MSQNVGEVPPKQTRASKLFNNATLKKKNTQSQSLLKTILFHFLICNKVNSTSHLKNNIASGNLMGFAASDDAAATPPLDSNSHQFNSLLFLFLLPLQEKLLHWPFPTN</sequence>
<protein>
    <submittedName>
        <fullName evidence="1">Uncharacterized protein</fullName>
    </submittedName>
</protein>
<dbReference type="EMBL" id="CM042058">
    <property type="protein sequence ID" value="KAI3685207.1"/>
    <property type="molecule type" value="Genomic_DNA"/>
</dbReference>